<organism evidence="10 11">
    <name type="scientific">Candidatus Zambryskibacteria bacterium RIFCSPLOWO2_01_FULL_39_39</name>
    <dbReference type="NCBI Taxonomy" id="1802758"/>
    <lineage>
        <taxon>Bacteria</taxon>
        <taxon>Candidatus Zambryskiibacteriota</taxon>
    </lineage>
</organism>
<evidence type="ECO:0000256" key="1">
    <source>
        <dbReference type="ARBA" id="ARBA00004429"/>
    </source>
</evidence>
<name>A0A1G2TWH6_9BACT</name>
<reference evidence="10 11" key="1">
    <citation type="journal article" date="2016" name="Nat. Commun.">
        <title>Thousands of microbial genomes shed light on interconnected biogeochemical processes in an aquifer system.</title>
        <authorList>
            <person name="Anantharaman K."/>
            <person name="Brown C.T."/>
            <person name="Hug L.A."/>
            <person name="Sharon I."/>
            <person name="Castelle C.J."/>
            <person name="Probst A.J."/>
            <person name="Thomas B.C."/>
            <person name="Singh A."/>
            <person name="Wilkins M.J."/>
            <person name="Karaoz U."/>
            <person name="Brodie E.L."/>
            <person name="Williams K.H."/>
            <person name="Hubbard S.S."/>
            <person name="Banfield J.F."/>
        </authorList>
    </citation>
    <scope>NUCLEOTIDE SEQUENCE [LARGE SCALE GENOMIC DNA]</scope>
</reference>
<dbReference type="InterPro" id="IPR003004">
    <property type="entry name" value="GspF/PilC"/>
</dbReference>
<evidence type="ECO:0000259" key="9">
    <source>
        <dbReference type="Pfam" id="PF00482"/>
    </source>
</evidence>
<dbReference type="PANTHER" id="PTHR30012">
    <property type="entry name" value="GENERAL SECRETION PATHWAY PROTEIN"/>
    <property type="match status" value="1"/>
</dbReference>
<dbReference type="AlphaFoldDB" id="A0A1G2TWH6"/>
<evidence type="ECO:0000256" key="2">
    <source>
        <dbReference type="ARBA" id="ARBA00005745"/>
    </source>
</evidence>
<feature type="domain" description="Type II secretion system protein GspF" evidence="9">
    <location>
        <begin position="68"/>
        <end position="191"/>
    </location>
</feature>
<dbReference type="InterPro" id="IPR018076">
    <property type="entry name" value="T2SS_GspF_dom"/>
</dbReference>
<dbReference type="Proteomes" id="UP000177707">
    <property type="component" value="Unassembled WGS sequence"/>
</dbReference>
<comment type="similarity">
    <text evidence="2">Belongs to the GSP F family.</text>
</comment>
<keyword evidence="4" id="KW-0997">Cell inner membrane</keyword>
<evidence type="ECO:0000256" key="7">
    <source>
        <dbReference type="ARBA" id="ARBA00023136"/>
    </source>
</evidence>
<dbReference type="STRING" id="1802758.A3A96_03395"/>
<dbReference type="EMBL" id="MHWB01000011">
    <property type="protein sequence ID" value="OHB01678.1"/>
    <property type="molecule type" value="Genomic_DNA"/>
</dbReference>
<proteinExistence type="inferred from homology"/>
<comment type="subcellular location">
    <subcellularLocation>
        <location evidence="1">Cell inner membrane</location>
        <topology evidence="1">Multi-pass membrane protein</topology>
    </subcellularLocation>
</comment>
<dbReference type="GO" id="GO:0005886">
    <property type="term" value="C:plasma membrane"/>
    <property type="evidence" value="ECO:0007669"/>
    <property type="project" value="UniProtKB-SubCell"/>
</dbReference>
<protein>
    <recommendedName>
        <fullName evidence="9">Type II secretion system protein GspF domain-containing protein</fullName>
    </recommendedName>
</protein>
<gene>
    <name evidence="10" type="ORF">A3A96_03395</name>
</gene>
<dbReference type="PRINTS" id="PR00812">
    <property type="entry name" value="BCTERIALGSPF"/>
</dbReference>
<keyword evidence="7 8" id="KW-0472">Membrane</keyword>
<feature type="transmembrane region" description="Helical" evidence="8">
    <location>
        <begin position="210"/>
        <end position="238"/>
    </location>
</feature>
<evidence type="ECO:0000256" key="4">
    <source>
        <dbReference type="ARBA" id="ARBA00022519"/>
    </source>
</evidence>
<evidence type="ECO:0000256" key="6">
    <source>
        <dbReference type="ARBA" id="ARBA00022989"/>
    </source>
</evidence>
<dbReference type="PANTHER" id="PTHR30012:SF0">
    <property type="entry name" value="TYPE II SECRETION SYSTEM PROTEIN F-RELATED"/>
    <property type="match status" value="1"/>
</dbReference>
<dbReference type="InterPro" id="IPR042094">
    <property type="entry name" value="T2SS_GspF_sf"/>
</dbReference>
<keyword evidence="6 8" id="KW-1133">Transmembrane helix</keyword>
<dbReference type="Pfam" id="PF00482">
    <property type="entry name" value="T2SSF"/>
    <property type="match status" value="2"/>
</dbReference>
<evidence type="ECO:0000256" key="3">
    <source>
        <dbReference type="ARBA" id="ARBA00022475"/>
    </source>
</evidence>
<dbReference type="FunFam" id="1.20.81.30:FF:000001">
    <property type="entry name" value="Type II secretion system protein F"/>
    <property type="match status" value="1"/>
</dbReference>
<evidence type="ECO:0000313" key="11">
    <source>
        <dbReference type="Proteomes" id="UP000177707"/>
    </source>
</evidence>
<feature type="transmembrane region" description="Helical" evidence="8">
    <location>
        <begin position="375"/>
        <end position="394"/>
    </location>
</feature>
<comment type="caution">
    <text evidence="10">The sequence shown here is derived from an EMBL/GenBank/DDBJ whole genome shotgun (WGS) entry which is preliminary data.</text>
</comment>
<evidence type="ECO:0000256" key="8">
    <source>
        <dbReference type="SAM" id="Phobius"/>
    </source>
</evidence>
<sequence length="404" mass="44303">MSFYKYKYIKDGEEHEETKEFSDKASLYASVRANNGSILSAEEIKSKKVSLKFLSFRKKIKSQEIITFAKNLAVMVDAGLPVSRSLSILIKQSKNKKLITVLESLNISISGGETLSKSLEAHPDIFSNLFVSMVKAGEESGKLSYSLRIIADQLEKSQNLSRKIKGAMIYPTVIICLMVVIGIVLMVYMVPTLTETFKGLNIKLPLPTRVIIAISDFLIANLLLTIGTILALVVGFLAGLKTQRGKNMSDFIALHMPMIKNMSKEVNSARTARTLSSLISSGVDIVSAIGIASNVLQNHYFKNLLDDAAKKVEIGELLSASLSNSNGNLYPVFVSEMLSVGEETGKMTDMLDNIATYYEGEVDQKTKDLSTIIEPFLMILIGIVVGVFAIAMMLPTYSLVDAIK</sequence>
<evidence type="ECO:0000313" key="10">
    <source>
        <dbReference type="EMBL" id="OHB01678.1"/>
    </source>
</evidence>
<feature type="domain" description="Type II secretion system protein GspF" evidence="9">
    <location>
        <begin position="272"/>
        <end position="395"/>
    </location>
</feature>
<dbReference type="Gene3D" id="1.20.81.30">
    <property type="entry name" value="Type II secretion system (T2SS), domain F"/>
    <property type="match status" value="2"/>
</dbReference>
<keyword evidence="3" id="KW-1003">Cell membrane</keyword>
<evidence type="ECO:0000256" key="5">
    <source>
        <dbReference type="ARBA" id="ARBA00022692"/>
    </source>
</evidence>
<accession>A0A1G2TWH6</accession>
<keyword evidence="5 8" id="KW-0812">Transmembrane</keyword>
<feature type="transmembrane region" description="Helical" evidence="8">
    <location>
        <begin position="167"/>
        <end position="190"/>
    </location>
</feature>